<name>A0A1Y2EXE0_9BASI</name>
<feature type="compositionally biased region" description="Low complexity" evidence="1">
    <location>
        <begin position="747"/>
        <end position="756"/>
    </location>
</feature>
<feature type="compositionally biased region" description="Basic and acidic residues" evidence="1">
    <location>
        <begin position="503"/>
        <end position="515"/>
    </location>
</feature>
<feature type="compositionally biased region" description="Basic and acidic residues" evidence="1">
    <location>
        <begin position="371"/>
        <end position="390"/>
    </location>
</feature>
<dbReference type="Proteomes" id="UP000193467">
    <property type="component" value="Unassembled WGS sequence"/>
</dbReference>
<feature type="compositionally biased region" description="Polar residues" evidence="1">
    <location>
        <begin position="940"/>
        <end position="953"/>
    </location>
</feature>
<dbReference type="OrthoDB" id="3364052at2759"/>
<feature type="compositionally biased region" description="Polar residues" evidence="1">
    <location>
        <begin position="533"/>
        <end position="542"/>
    </location>
</feature>
<feature type="compositionally biased region" description="Polar residues" evidence="1">
    <location>
        <begin position="86"/>
        <end position="103"/>
    </location>
</feature>
<feature type="compositionally biased region" description="Low complexity" evidence="1">
    <location>
        <begin position="282"/>
        <end position="298"/>
    </location>
</feature>
<feature type="compositionally biased region" description="Low complexity" evidence="1">
    <location>
        <begin position="104"/>
        <end position="119"/>
    </location>
</feature>
<feature type="compositionally biased region" description="Low complexity" evidence="1">
    <location>
        <begin position="1324"/>
        <end position="1338"/>
    </location>
</feature>
<evidence type="ECO:0000313" key="3">
    <source>
        <dbReference type="Proteomes" id="UP000193467"/>
    </source>
</evidence>
<keyword evidence="3" id="KW-1185">Reference proteome</keyword>
<feature type="compositionally biased region" description="Basic and acidic residues" evidence="1">
    <location>
        <begin position="1308"/>
        <end position="1323"/>
    </location>
</feature>
<feature type="compositionally biased region" description="Low complexity" evidence="1">
    <location>
        <begin position="870"/>
        <end position="882"/>
    </location>
</feature>
<feature type="compositionally biased region" description="Basic and acidic residues" evidence="1">
    <location>
        <begin position="549"/>
        <end position="560"/>
    </location>
</feature>
<gene>
    <name evidence="2" type="ORF">BCR35DRAFT_332882</name>
</gene>
<accession>A0A1Y2EXE0</accession>
<feature type="region of interest" description="Disordered" evidence="1">
    <location>
        <begin position="1098"/>
        <end position="1406"/>
    </location>
</feature>
<feature type="compositionally biased region" description="Polar residues" evidence="1">
    <location>
        <begin position="127"/>
        <end position="162"/>
    </location>
</feature>
<feature type="compositionally biased region" description="Basic and acidic residues" evidence="1">
    <location>
        <begin position="1378"/>
        <end position="1398"/>
    </location>
</feature>
<feature type="compositionally biased region" description="Low complexity" evidence="1">
    <location>
        <begin position="17"/>
        <end position="38"/>
    </location>
</feature>
<evidence type="ECO:0000313" key="2">
    <source>
        <dbReference type="EMBL" id="ORY76259.1"/>
    </source>
</evidence>
<feature type="compositionally biased region" description="Low complexity" evidence="1">
    <location>
        <begin position="1211"/>
        <end position="1245"/>
    </location>
</feature>
<feature type="compositionally biased region" description="Polar residues" evidence="1">
    <location>
        <begin position="425"/>
        <end position="446"/>
    </location>
</feature>
<dbReference type="EMBL" id="MCGR01000035">
    <property type="protein sequence ID" value="ORY76259.1"/>
    <property type="molecule type" value="Genomic_DNA"/>
</dbReference>
<feature type="compositionally biased region" description="Low complexity" evidence="1">
    <location>
        <begin position="1138"/>
        <end position="1150"/>
    </location>
</feature>
<protein>
    <submittedName>
        <fullName evidence="2">Uncharacterized protein</fullName>
    </submittedName>
</protein>
<feature type="compositionally biased region" description="Basic and acidic residues" evidence="1">
    <location>
        <begin position="793"/>
        <end position="810"/>
    </location>
</feature>
<feature type="compositionally biased region" description="Basic and acidic residues" evidence="1">
    <location>
        <begin position="346"/>
        <end position="363"/>
    </location>
</feature>
<feature type="compositionally biased region" description="Basic and acidic residues" evidence="1">
    <location>
        <begin position="462"/>
        <end position="473"/>
    </location>
</feature>
<sequence length="1406" mass="149377">MSSPEIPALPPPLPTHSRSLSYSSSSSSAGSPAQQSGPFAQNTVRRKDSKGSPPLSRSGSQGFGGANKWSESVSSSSPPLSRSSSFVRQGSNSPASQRSATSIRRSPSTSNSPDPSSSTSRHRASSILNKVSPSLSQTRYASSSPNTSSVGLRNANSLNSSSKPRREPLGLGLGLGAGAFSRGMGQLPSPPHTSSDGASNASNTIRSRDGLGSEHGSGGSTELKSERPERPPKSEARVSLSTPPKRRTLPFDVPSIERSSPTVAGSPARRASLDRSLPGDGSTSSASATAEASLRRSLTAQTSIRQSSGFDDPASPNSPTPGSPRASLVVDLNSSAGSESDASARTARDDGDVKGKGRAREASLEALEGTARAREDGQDRRTRRASELRVKNQKIVDSINSAVALVSPPRSQDGFQDDVSLVHRASTSTLRSPSTNGTTASPTTFTHPRESSRNADPLEPASNDRRSSLERTVRPSSSTVDEFGSSIDGGSVRRSSTMSAVASDERDERDRERRVRTLGSARRCGPDELPERSYTSMSTYSPASAAHPRRSELVGSERTRAASALGDNADRDREMMGGIRRTTSRDMSNGIGLDSTSPRVRRRASEAGLLLDRAQKTELPDSPAVSNSISPSIRQRPRIPLDFLSSPPTNSPSTSRRSPRPDFDASSPRTNSPRIQSPSLRERVQSPRTHSPRTASPLSTPDPDRLPSNATAAERRRQSQSEGITTYAGRGESVDYDAMGLPHARPPRAGRAAKSSGGSGSTGSGGGITSPGRPQWREDVISEEEGSGSKAASRLEGRRRSRAEEREDVFRNGLNQLNSPGERSLSRADSRYSSIADNLEARKEKLRSTEVGSEAWMAEFQDLRRRSARSRASGSSGDARSAMDVPSSLAGHLERDRTVRAINALYNGEESPRSPSSDQSSPRKRHSGQFNSQRSRRISFANSTHDSSAANSPSMVRSNSASTSTSRSGASSRLSSYRNGGDHHALLYSAFERFEQYFASLDGQEAPSPESIDLVKRMAALIGSTTKLNSGLRSLLASTSEAQVEAELDEGSRSPTVGIAQFEKSVNSLLRTSDDQVRCLTEDLIAFTRVERERDRLRQNGDGFSRPASRASSYRGGPLHASPKRPATSSPFEGATVSMSSGRSVPSSASRQTLRDPLAEEDGVPRRHTMSLSSSRGQYIAADSPTPGSRRETAPLRSPLSSMDDFAPRRTSISSAASSQPPTTPSAPSVSEMGLPSASASSADRLSLRRAKGSSTSTATVRPVTPTHRFPTTSTSPDAPVVDSTPATTLNSPTRQRVLPTAIPFPRSNDRQYRTYSEADRLSLDSLSLSGSQNDGSSYGSSTSPEQGRPAKERMSTGSQGLGKNVGAAIRSLTGLKSRRDASEGSYVREEGREEKGGGGDPSPVQ</sequence>
<feature type="compositionally biased region" description="Polar residues" evidence="1">
    <location>
        <begin position="299"/>
        <end position="309"/>
    </location>
</feature>
<feature type="compositionally biased region" description="Polar residues" evidence="1">
    <location>
        <begin position="667"/>
        <end position="679"/>
    </location>
</feature>
<feature type="compositionally biased region" description="Polar residues" evidence="1">
    <location>
        <begin position="624"/>
        <end position="633"/>
    </location>
</feature>
<organism evidence="2 3">
    <name type="scientific">Leucosporidium creatinivorum</name>
    <dbReference type="NCBI Taxonomy" id="106004"/>
    <lineage>
        <taxon>Eukaryota</taxon>
        <taxon>Fungi</taxon>
        <taxon>Dikarya</taxon>
        <taxon>Basidiomycota</taxon>
        <taxon>Pucciniomycotina</taxon>
        <taxon>Microbotryomycetes</taxon>
        <taxon>Leucosporidiales</taxon>
        <taxon>Leucosporidium</taxon>
    </lineage>
</organism>
<feature type="region of interest" description="Disordered" evidence="1">
    <location>
        <begin position="1"/>
        <end position="978"/>
    </location>
</feature>
<feature type="compositionally biased region" description="Low complexity" evidence="1">
    <location>
        <begin position="70"/>
        <end position="85"/>
    </location>
</feature>
<dbReference type="InParanoid" id="A0A1Y2EXE0"/>
<feature type="compositionally biased region" description="Basic and acidic residues" evidence="1">
    <location>
        <begin position="839"/>
        <end position="848"/>
    </location>
</feature>
<proteinExistence type="predicted"/>
<feature type="compositionally biased region" description="Polar residues" evidence="1">
    <location>
        <begin position="1285"/>
        <end position="1295"/>
    </location>
</feature>
<feature type="compositionally biased region" description="Polar residues" evidence="1">
    <location>
        <begin position="686"/>
        <end position="699"/>
    </location>
</feature>
<feature type="compositionally biased region" description="Basic and acidic residues" evidence="1">
    <location>
        <begin position="223"/>
        <end position="236"/>
    </location>
</feature>
<feature type="compositionally biased region" description="Polar residues" evidence="1">
    <location>
        <begin position="332"/>
        <end position="343"/>
    </location>
</feature>
<feature type="compositionally biased region" description="Gly residues" evidence="1">
    <location>
        <begin position="757"/>
        <end position="769"/>
    </location>
</feature>
<feature type="compositionally biased region" description="Low complexity" evidence="1">
    <location>
        <begin position="645"/>
        <end position="656"/>
    </location>
</feature>
<reference evidence="2 3" key="1">
    <citation type="submission" date="2016-07" db="EMBL/GenBank/DDBJ databases">
        <title>Pervasive Adenine N6-methylation of Active Genes in Fungi.</title>
        <authorList>
            <consortium name="DOE Joint Genome Institute"/>
            <person name="Mondo S.J."/>
            <person name="Dannebaum R.O."/>
            <person name="Kuo R.C."/>
            <person name="Labutti K."/>
            <person name="Haridas S."/>
            <person name="Kuo A."/>
            <person name="Salamov A."/>
            <person name="Ahrendt S.R."/>
            <person name="Lipzen A."/>
            <person name="Sullivan W."/>
            <person name="Andreopoulos W.B."/>
            <person name="Clum A."/>
            <person name="Lindquist E."/>
            <person name="Daum C."/>
            <person name="Ramamoorthy G.K."/>
            <person name="Gryganskyi A."/>
            <person name="Culley D."/>
            <person name="Magnuson J.K."/>
            <person name="James T.Y."/>
            <person name="O'Malley M.A."/>
            <person name="Stajich J.E."/>
            <person name="Spatafora J.W."/>
            <person name="Visel A."/>
            <person name="Grigoriev I.V."/>
        </authorList>
    </citation>
    <scope>NUCLEOTIDE SEQUENCE [LARGE SCALE GENOMIC DNA]</scope>
    <source>
        <strain evidence="2 3">62-1032</strain>
    </source>
</reference>
<feature type="compositionally biased region" description="Polar residues" evidence="1">
    <location>
        <begin position="192"/>
        <end position="205"/>
    </location>
</feature>
<comment type="caution">
    <text evidence="2">The sequence shown here is derived from an EMBL/GenBank/DDBJ whole genome shotgun (WGS) entry which is preliminary data.</text>
</comment>
<feature type="compositionally biased region" description="Low complexity" evidence="1">
    <location>
        <begin position="954"/>
        <end position="978"/>
    </location>
</feature>
<evidence type="ECO:0000256" key="1">
    <source>
        <dbReference type="SAM" id="MobiDB-lite"/>
    </source>
</evidence>